<protein>
    <submittedName>
        <fullName evidence="10">Branched-chain amino acid transport system permease protein</fullName>
    </submittedName>
</protein>
<sequence>MGTFIQLVIDGLSAGSIYAALALAIVLVNQATGLINFAQGGMAVLAAYFAYTFLQWGVPLVLAILLSVGASFVLGALIERFLMRRFERGDPDTAVVVTIGLLTLITGLCGWIWSFNNLQFPSLFPLQNIDVLGAVVSVRSIGTTLVIVGIMILLQLLFIGTKLGLALRAVAVNPRSAELSGLPVGRLLMVGWGLAAGLGAIAGALIAPTLTLTPGMMDSALVYALAAVILGGMSSPFGVVIAAWLIGVLENLAAVYVPIIGYDLKIAVPFILIFIVLIVRPQGLFGRKDVVRV</sequence>
<evidence type="ECO:0000256" key="2">
    <source>
        <dbReference type="ARBA" id="ARBA00022448"/>
    </source>
</evidence>
<dbReference type="CDD" id="cd06582">
    <property type="entry name" value="TM_PBP1_LivH_like"/>
    <property type="match status" value="1"/>
</dbReference>
<dbReference type="RefSeq" id="WP_091486312.1">
    <property type="nucleotide sequence ID" value="NZ_LT629692.1"/>
</dbReference>
<dbReference type="PANTHER" id="PTHR11795:SF451">
    <property type="entry name" value="ABC TRANSPORTER PERMEASE PROTEIN"/>
    <property type="match status" value="1"/>
</dbReference>
<dbReference type="InterPro" id="IPR001851">
    <property type="entry name" value="ABC_transp_permease"/>
</dbReference>
<evidence type="ECO:0000256" key="6">
    <source>
        <dbReference type="ARBA" id="ARBA00022989"/>
    </source>
</evidence>
<dbReference type="GO" id="GO:0022857">
    <property type="term" value="F:transmembrane transporter activity"/>
    <property type="evidence" value="ECO:0007669"/>
    <property type="project" value="InterPro"/>
</dbReference>
<keyword evidence="3" id="KW-1003">Cell membrane</keyword>
<dbReference type="STRING" id="370764.SAMN04489810_0679"/>
<evidence type="ECO:0000256" key="9">
    <source>
        <dbReference type="SAM" id="Phobius"/>
    </source>
</evidence>
<dbReference type="PANTHER" id="PTHR11795">
    <property type="entry name" value="BRANCHED-CHAIN AMINO ACID TRANSPORT SYSTEM PERMEASE PROTEIN LIVH"/>
    <property type="match status" value="1"/>
</dbReference>
<evidence type="ECO:0000256" key="8">
    <source>
        <dbReference type="ARBA" id="ARBA00037998"/>
    </source>
</evidence>
<comment type="similarity">
    <text evidence="8">Belongs to the binding-protein-dependent transport system permease family. LivHM subfamily.</text>
</comment>
<evidence type="ECO:0000313" key="10">
    <source>
        <dbReference type="EMBL" id="SDG57759.1"/>
    </source>
</evidence>
<feature type="transmembrane region" description="Helical" evidence="9">
    <location>
        <begin position="6"/>
        <end position="27"/>
    </location>
</feature>
<dbReference type="GO" id="GO:0006865">
    <property type="term" value="P:amino acid transport"/>
    <property type="evidence" value="ECO:0007669"/>
    <property type="project" value="UniProtKB-KW"/>
</dbReference>
<keyword evidence="11" id="KW-1185">Reference proteome</keyword>
<evidence type="ECO:0000256" key="1">
    <source>
        <dbReference type="ARBA" id="ARBA00004651"/>
    </source>
</evidence>
<dbReference type="OrthoDB" id="3572933at2"/>
<keyword evidence="6 9" id="KW-1133">Transmembrane helix</keyword>
<evidence type="ECO:0000256" key="7">
    <source>
        <dbReference type="ARBA" id="ARBA00023136"/>
    </source>
</evidence>
<keyword evidence="4 9" id="KW-0812">Transmembrane</keyword>
<dbReference type="InterPro" id="IPR052157">
    <property type="entry name" value="BCAA_transport_permease"/>
</dbReference>
<reference evidence="10 11" key="1">
    <citation type="submission" date="2016-10" db="EMBL/GenBank/DDBJ databases">
        <authorList>
            <person name="de Groot N.N."/>
        </authorList>
    </citation>
    <scope>NUCLEOTIDE SEQUENCE [LARGE SCALE GENOMIC DNA]</scope>
    <source>
        <strain evidence="10 11">DSM 23142</strain>
    </source>
</reference>
<feature type="transmembrane region" description="Helical" evidence="9">
    <location>
        <begin position="145"/>
        <end position="167"/>
    </location>
</feature>
<feature type="transmembrane region" description="Helical" evidence="9">
    <location>
        <begin position="187"/>
        <end position="208"/>
    </location>
</feature>
<proteinExistence type="inferred from homology"/>
<evidence type="ECO:0000313" key="11">
    <source>
        <dbReference type="Proteomes" id="UP000199009"/>
    </source>
</evidence>
<name>A0A1G7VEI1_9MICO</name>
<dbReference type="Pfam" id="PF02653">
    <property type="entry name" value="BPD_transp_2"/>
    <property type="match status" value="1"/>
</dbReference>
<dbReference type="EMBL" id="LT629692">
    <property type="protein sequence ID" value="SDG57759.1"/>
    <property type="molecule type" value="Genomic_DNA"/>
</dbReference>
<feature type="transmembrane region" description="Helical" evidence="9">
    <location>
        <begin position="34"/>
        <end position="54"/>
    </location>
</feature>
<keyword evidence="7 9" id="KW-0472">Membrane</keyword>
<comment type="subcellular location">
    <subcellularLocation>
        <location evidence="1">Cell membrane</location>
        <topology evidence="1">Multi-pass membrane protein</topology>
    </subcellularLocation>
</comment>
<keyword evidence="5" id="KW-0029">Amino-acid transport</keyword>
<dbReference type="AlphaFoldDB" id="A0A1G7VEI1"/>
<accession>A0A1G7VEI1</accession>
<feature type="transmembrane region" description="Helical" evidence="9">
    <location>
        <begin position="220"/>
        <end position="247"/>
    </location>
</feature>
<gene>
    <name evidence="10" type="ORF">SAMN04489810_0679</name>
</gene>
<evidence type="ECO:0000256" key="4">
    <source>
        <dbReference type="ARBA" id="ARBA00022692"/>
    </source>
</evidence>
<dbReference type="GO" id="GO:0005886">
    <property type="term" value="C:plasma membrane"/>
    <property type="evidence" value="ECO:0007669"/>
    <property type="project" value="UniProtKB-SubCell"/>
</dbReference>
<dbReference type="Proteomes" id="UP000199009">
    <property type="component" value="Chromosome I"/>
</dbReference>
<evidence type="ECO:0000256" key="5">
    <source>
        <dbReference type="ARBA" id="ARBA00022970"/>
    </source>
</evidence>
<evidence type="ECO:0000256" key="3">
    <source>
        <dbReference type="ARBA" id="ARBA00022475"/>
    </source>
</evidence>
<feature type="transmembrane region" description="Helical" evidence="9">
    <location>
        <begin position="60"/>
        <end position="82"/>
    </location>
</feature>
<keyword evidence="2" id="KW-0813">Transport</keyword>
<organism evidence="10 11">
    <name type="scientific">Microbacterium pygmaeum</name>
    <dbReference type="NCBI Taxonomy" id="370764"/>
    <lineage>
        <taxon>Bacteria</taxon>
        <taxon>Bacillati</taxon>
        <taxon>Actinomycetota</taxon>
        <taxon>Actinomycetes</taxon>
        <taxon>Micrococcales</taxon>
        <taxon>Microbacteriaceae</taxon>
        <taxon>Microbacterium</taxon>
    </lineage>
</organism>
<feature type="transmembrane region" description="Helical" evidence="9">
    <location>
        <begin position="94"/>
        <end position="114"/>
    </location>
</feature>
<feature type="transmembrane region" description="Helical" evidence="9">
    <location>
        <begin position="259"/>
        <end position="279"/>
    </location>
</feature>